<gene>
    <name evidence="1" type="ORF">E2C01_000975</name>
</gene>
<evidence type="ECO:0000313" key="1">
    <source>
        <dbReference type="EMBL" id="MPC08390.1"/>
    </source>
</evidence>
<accession>A0A5B7CGG2</accession>
<proteinExistence type="predicted"/>
<dbReference type="AlphaFoldDB" id="A0A5B7CGG2"/>
<organism evidence="1 2">
    <name type="scientific">Portunus trituberculatus</name>
    <name type="common">Swimming crab</name>
    <name type="synonym">Neptunus trituberculatus</name>
    <dbReference type="NCBI Taxonomy" id="210409"/>
    <lineage>
        <taxon>Eukaryota</taxon>
        <taxon>Metazoa</taxon>
        <taxon>Ecdysozoa</taxon>
        <taxon>Arthropoda</taxon>
        <taxon>Crustacea</taxon>
        <taxon>Multicrustacea</taxon>
        <taxon>Malacostraca</taxon>
        <taxon>Eumalacostraca</taxon>
        <taxon>Eucarida</taxon>
        <taxon>Decapoda</taxon>
        <taxon>Pleocyemata</taxon>
        <taxon>Brachyura</taxon>
        <taxon>Eubrachyura</taxon>
        <taxon>Portunoidea</taxon>
        <taxon>Portunidae</taxon>
        <taxon>Portuninae</taxon>
        <taxon>Portunus</taxon>
    </lineage>
</organism>
<evidence type="ECO:0000313" key="2">
    <source>
        <dbReference type="Proteomes" id="UP000324222"/>
    </source>
</evidence>
<name>A0A5B7CGG2_PORTR</name>
<keyword evidence="2" id="KW-1185">Reference proteome</keyword>
<reference evidence="1 2" key="1">
    <citation type="submission" date="2019-05" db="EMBL/GenBank/DDBJ databases">
        <title>Another draft genome of Portunus trituberculatus and its Hox gene families provides insights of decapod evolution.</title>
        <authorList>
            <person name="Jeong J.-H."/>
            <person name="Song I."/>
            <person name="Kim S."/>
            <person name="Choi T."/>
            <person name="Kim D."/>
            <person name="Ryu S."/>
            <person name="Kim W."/>
        </authorList>
    </citation>
    <scope>NUCLEOTIDE SEQUENCE [LARGE SCALE GENOMIC DNA]</scope>
    <source>
        <tissue evidence="1">Muscle</tissue>
    </source>
</reference>
<dbReference type="EMBL" id="VSRR010000027">
    <property type="protein sequence ID" value="MPC08390.1"/>
    <property type="molecule type" value="Genomic_DNA"/>
</dbReference>
<dbReference type="Proteomes" id="UP000324222">
    <property type="component" value="Unassembled WGS sequence"/>
</dbReference>
<protein>
    <submittedName>
        <fullName evidence="1">Uncharacterized protein</fullName>
    </submittedName>
</protein>
<sequence>MALLFTVPTSGKLPSATCWLLNHSTALSTTSASTSMCRPASASDLATNAVSLEYSVTTMLGTNLAMFCSPHPVGSSTRLCRSLTAGPSTSPEPEC</sequence>
<comment type="caution">
    <text evidence="1">The sequence shown here is derived from an EMBL/GenBank/DDBJ whole genome shotgun (WGS) entry which is preliminary data.</text>
</comment>